<name>A0A218X110_PUNGR</name>
<comment type="caution">
    <text evidence="1">The sequence shown here is derived from an EMBL/GenBank/DDBJ whole genome shotgun (WGS) entry which is preliminary data.</text>
</comment>
<evidence type="ECO:0000313" key="1">
    <source>
        <dbReference type="EMBL" id="OWM78409.1"/>
    </source>
</evidence>
<gene>
    <name evidence="1" type="ORF">CDL15_Pgr016133</name>
</gene>
<dbReference type="AlphaFoldDB" id="A0A218X110"/>
<dbReference type="Proteomes" id="UP000197138">
    <property type="component" value="Unassembled WGS sequence"/>
</dbReference>
<dbReference type="PANTHER" id="PTHR31509">
    <property type="entry name" value="BPS1-LIKE PROTEIN"/>
    <property type="match status" value="1"/>
</dbReference>
<accession>A0A218X110</accession>
<dbReference type="EMBL" id="MTKT01002495">
    <property type="protein sequence ID" value="OWM78409.1"/>
    <property type="molecule type" value="Genomic_DNA"/>
</dbReference>
<evidence type="ECO:0008006" key="3">
    <source>
        <dbReference type="Google" id="ProtNLM"/>
    </source>
</evidence>
<reference evidence="2" key="1">
    <citation type="journal article" date="2017" name="Plant J.">
        <title>The pomegranate (Punica granatum L.) genome and the genomics of punicalagin biosynthesis.</title>
        <authorList>
            <person name="Qin G."/>
            <person name="Xu C."/>
            <person name="Ming R."/>
            <person name="Tang H."/>
            <person name="Guyot R."/>
            <person name="Kramer E.M."/>
            <person name="Hu Y."/>
            <person name="Yi X."/>
            <person name="Qi Y."/>
            <person name="Xu X."/>
            <person name="Gao Z."/>
            <person name="Pan H."/>
            <person name="Jian J."/>
            <person name="Tian Y."/>
            <person name="Yue Z."/>
            <person name="Xu Y."/>
        </authorList>
    </citation>
    <scope>NUCLEOTIDE SEQUENCE [LARGE SCALE GENOMIC DNA]</scope>
    <source>
        <strain evidence="2">cv. Dabenzi</strain>
    </source>
</reference>
<organism evidence="1 2">
    <name type="scientific">Punica granatum</name>
    <name type="common">Pomegranate</name>
    <dbReference type="NCBI Taxonomy" id="22663"/>
    <lineage>
        <taxon>Eukaryota</taxon>
        <taxon>Viridiplantae</taxon>
        <taxon>Streptophyta</taxon>
        <taxon>Embryophyta</taxon>
        <taxon>Tracheophyta</taxon>
        <taxon>Spermatophyta</taxon>
        <taxon>Magnoliopsida</taxon>
        <taxon>eudicotyledons</taxon>
        <taxon>Gunneridae</taxon>
        <taxon>Pentapetalae</taxon>
        <taxon>rosids</taxon>
        <taxon>malvids</taxon>
        <taxon>Myrtales</taxon>
        <taxon>Lythraceae</taxon>
        <taxon>Punica</taxon>
    </lineage>
</organism>
<proteinExistence type="predicted"/>
<protein>
    <recommendedName>
        <fullName evidence="3">Protein BPS1, chloroplastic-like</fullName>
    </recommendedName>
</protein>
<sequence length="307" mass="34127">MVPSTATFSKFCSAMENHLHLHHHPPSQPEPEAFRVEVSSSLDRLLPSLDQDSRFLSLSWAKQCLGILHSMNGAFMKLAAQMDHSVNRWEADLVESYLSYSLNLLELLNSISSCLSHLGQSRLSLSHALSFLGSSPSAAADRLAPIQPQEAQLKELGTDGERVCHGKEMVIHKALRLMEGIAYWECGAVLSALSGDPKAYLKTRKWAIGSENSSLIGVDLEVHEVILRKGCVLREVEEINESVACLVAAIQKEGEEERVCAAAEMLQTKLKGFEKLTEEISEEVDHLFSEILRSRNEVIDCLRIHKQ</sequence>
<evidence type="ECO:0000313" key="2">
    <source>
        <dbReference type="Proteomes" id="UP000197138"/>
    </source>
</evidence>